<dbReference type="PRINTS" id="PR01415">
    <property type="entry name" value="ANKYRIN"/>
</dbReference>
<dbReference type="VEuPathDB" id="TrichDB:TVAGG3_0235520"/>
<dbReference type="Proteomes" id="UP000001542">
    <property type="component" value="Unassembled WGS sequence"/>
</dbReference>
<dbReference type="PROSITE" id="PS50088">
    <property type="entry name" value="ANK_REPEAT"/>
    <property type="match status" value="4"/>
</dbReference>
<feature type="domain" description="DUF3447" evidence="2">
    <location>
        <begin position="184"/>
        <end position="259"/>
    </location>
</feature>
<feature type="repeat" description="ANK" evidence="1">
    <location>
        <begin position="297"/>
        <end position="329"/>
    </location>
</feature>
<dbReference type="PROSITE" id="PS50297">
    <property type="entry name" value="ANK_REP_REGION"/>
    <property type="match status" value="4"/>
</dbReference>
<dbReference type="RefSeq" id="XP_001316091.1">
    <property type="nucleotide sequence ID" value="XM_001316056.1"/>
</dbReference>
<organism evidence="3 4">
    <name type="scientific">Trichomonas vaginalis (strain ATCC PRA-98 / G3)</name>
    <dbReference type="NCBI Taxonomy" id="412133"/>
    <lineage>
        <taxon>Eukaryota</taxon>
        <taxon>Metamonada</taxon>
        <taxon>Parabasalia</taxon>
        <taxon>Trichomonadida</taxon>
        <taxon>Trichomonadidae</taxon>
        <taxon>Trichomonas</taxon>
    </lineage>
</organism>
<evidence type="ECO:0000313" key="3">
    <source>
        <dbReference type="EMBL" id="EAY03868.1"/>
    </source>
</evidence>
<evidence type="ECO:0000256" key="1">
    <source>
        <dbReference type="PROSITE-ProRule" id="PRU00023"/>
    </source>
</evidence>
<dbReference type="eggNOG" id="KOG4177">
    <property type="taxonomic scope" value="Eukaryota"/>
</dbReference>
<dbReference type="SMART" id="SM00248">
    <property type="entry name" value="ANK"/>
    <property type="match status" value="5"/>
</dbReference>
<dbReference type="InterPro" id="IPR002110">
    <property type="entry name" value="Ankyrin_rpt"/>
</dbReference>
<dbReference type="Gene3D" id="1.25.40.20">
    <property type="entry name" value="Ankyrin repeat-containing domain"/>
    <property type="match status" value="1"/>
</dbReference>
<feature type="repeat" description="ANK" evidence="1">
    <location>
        <begin position="363"/>
        <end position="395"/>
    </location>
</feature>
<keyword evidence="4" id="KW-1185">Reference proteome</keyword>
<dbReference type="InterPro" id="IPR020683">
    <property type="entry name" value="DUF3447"/>
</dbReference>
<dbReference type="PANTHER" id="PTHR24182">
    <property type="entry name" value="ANKYRIN REPEAT AND SOCS BOX CONTAINING 4"/>
    <property type="match status" value="1"/>
</dbReference>
<accession>A2ETY0</accession>
<sequence length="430" mass="49372">MSLCKDYNDTFVSLYKLKTFQEEAIQGVYQAIKINIVESKILSPQQILELINIASNYNFCYIKSYLSIAKKIYDDYQPKQVKISSNRFKYLFYKEYGIIFEDTDLTLFKEYESKNYFSYVFDKNTIYNAIANDDVKQFISFSEIGENFDYSQKFLSEDDRGYDLVELCCLYASVNCFKFLRTKFNVSLTSECLQYSFLGGNPDIMSECLKNSRLQSDCMEYAIISHNIDFVTFLMNEYRLEIDLEMCARYQNLQAFLVFLDKTKNINLCFIYSPIFSIPSLCEYFISHGADVNIGRNTLAAIHMAAIYNCTLIIEFLFSHGADINIRDSNGYTPLHYTSHIDSKEAAELLISNGIDINAKSKQGETALHIAAQTNAINTAKILIAHGANINEKNDFGKAPLHLSSEKDYKEMVDFLITNGANINALDNDW</sequence>
<keyword evidence="1" id="KW-0040">ANK repeat</keyword>
<protein>
    <recommendedName>
        <fullName evidence="2">DUF3447 domain-containing protein</fullName>
    </recommendedName>
</protein>
<evidence type="ECO:0000259" key="2">
    <source>
        <dbReference type="Pfam" id="PF11929"/>
    </source>
</evidence>
<evidence type="ECO:0000313" key="4">
    <source>
        <dbReference type="Proteomes" id="UP000001542"/>
    </source>
</evidence>
<dbReference type="InterPro" id="IPR036770">
    <property type="entry name" value="Ankyrin_rpt-contain_sf"/>
</dbReference>
<proteinExistence type="predicted"/>
<dbReference type="Pfam" id="PF13637">
    <property type="entry name" value="Ank_4"/>
    <property type="match status" value="1"/>
</dbReference>
<dbReference type="Pfam" id="PF11929">
    <property type="entry name" value="DUF3447"/>
    <property type="match status" value="1"/>
</dbReference>
<dbReference type="VEuPathDB" id="TrichDB:TVAG_126260"/>
<dbReference type="InParanoid" id="A2ETY0"/>
<dbReference type="EMBL" id="DS113491">
    <property type="protein sequence ID" value="EAY03868.1"/>
    <property type="molecule type" value="Genomic_DNA"/>
</dbReference>
<dbReference type="Pfam" id="PF12796">
    <property type="entry name" value="Ank_2"/>
    <property type="match status" value="1"/>
</dbReference>
<dbReference type="PANTHER" id="PTHR24182:SF13">
    <property type="entry name" value="LD18443P"/>
    <property type="match status" value="1"/>
</dbReference>
<dbReference type="SUPFAM" id="SSF48403">
    <property type="entry name" value="Ankyrin repeat"/>
    <property type="match status" value="1"/>
</dbReference>
<gene>
    <name evidence="3" type="ORF">TVAG_443560</name>
</gene>
<dbReference type="STRING" id="5722.A2ETY0"/>
<feature type="repeat" description="ANK" evidence="1">
    <location>
        <begin position="396"/>
        <end position="428"/>
    </location>
</feature>
<reference evidence="3" key="1">
    <citation type="submission" date="2006-10" db="EMBL/GenBank/DDBJ databases">
        <authorList>
            <person name="Amadeo P."/>
            <person name="Zhao Q."/>
            <person name="Wortman J."/>
            <person name="Fraser-Liggett C."/>
            <person name="Carlton J."/>
        </authorList>
    </citation>
    <scope>NUCLEOTIDE SEQUENCE</scope>
    <source>
        <strain evidence="3">G3</strain>
    </source>
</reference>
<dbReference type="AlphaFoldDB" id="A2ETY0"/>
<dbReference type="OrthoDB" id="539213at2759"/>
<name>A2ETY0_TRIV3</name>
<reference evidence="3" key="2">
    <citation type="journal article" date="2007" name="Science">
        <title>Draft genome sequence of the sexually transmitted pathogen Trichomonas vaginalis.</title>
        <authorList>
            <person name="Carlton J.M."/>
            <person name="Hirt R.P."/>
            <person name="Silva J.C."/>
            <person name="Delcher A.L."/>
            <person name="Schatz M."/>
            <person name="Zhao Q."/>
            <person name="Wortman J.R."/>
            <person name="Bidwell S.L."/>
            <person name="Alsmark U.C.M."/>
            <person name="Besteiro S."/>
            <person name="Sicheritz-Ponten T."/>
            <person name="Noel C.J."/>
            <person name="Dacks J.B."/>
            <person name="Foster P.G."/>
            <person name="Simillion C."/>
            <person name="Van de Peer Y."/>
            <person name="Miranda-Saavedra D."/>
            <person name="Barton G.J."/>
            <person name="Westrop G.D."/>
            <person name="Mueller S."/>
            <person name="Dessi D."/>
            <person name="Fiori P.L."/>
            <person name="Ren Q."/>
            <person name="Paulsen I."/>
            <person name="Zhang H."/>
            <person name="Bastida-Corcuera F.D."/>
            <person name="Simoes-Barbosa A."/>
            <person name="Brown M.T."/>
            <person name="Hayes R.D."/>
            <person name="Mukherjee M."/>
            <person name="Okumura C.Y."/>
            <person name="Schneider R."/>
            <person name="Smith A.J."/>
            <person name="Vanacova S."/>
            <person name="Villalvazo M."/>
            <person name="Haas B.J."/>
            <person name="Pertea M."/>
            <person name="Feldblyum T.V."/>
            <person name="Utterback T.R."/>
            <person name="Shu C.L."/>
            <person name="Osoegawa K."/>
            <person name="de Jong P.J."/>
            <person name="Hrdy I."/>
            <person name="Horvathova L."/>
            <person name="Zubacova Z."/>
            <person name="Dolezal P."/>
            <person name="Malik S.B."/>
            <person name="Logsdon J.M. Jr."/>
            <person name="Henze K."/>
            <person name="Gupta A."/>
            <person name="Wang C.C."/>
            <person name="Dunne R.L."/>
            <person name="Upcroft J.A."/>
            <person name="Upcroft P."/>
            <person name="White O."/>
            <person name="Salzberg S.L."/>
            <person name="Tang P."/>
            <person name="Chiu C.-H."/>
            <person name="Lee Y.-S."/>
            <person name="Embley T.M."/>
            <person name="Coombs G.H."/>
            <person name="Mottram J.C."/>
            <person name="Tachezy J."/>
            <person name="Fraser-Liggett C.M."/>
            <person name="Johnson P.J."/>
        </authorList>
    </citation>
    <scope>NUCLEOTIDE SEQUENCE [LARGE SCALE GENOMIC DNA]</scope>
    <source>
        <strain evidence="3">G3</strain>
    </source>
</reference>
<dbReference type="KEGG" id="tva:4761716"/>
<feature type="repeat" description="ANK" evidence="1">
    <location>
        <begin position="330"/>
        <end position="362"/>
    </location>
</feature>